<dbReference type="RefSeq" id="WP_354617622.1">
    <property type="nucleotide sequence ID" value="NZ_JBEWYP010000002.1"/>
</dbReference>
<dbReference type="PANTHER" id="PTHR37422">
    <property type="entry name" value="TEICHURONIC ACID BIOSYNTHESIS PROTEIN TUAE"/>
    <property type="match status" value="1"/>
</dbReference>
<keyword evidence="2 5" id="KW-0812">Transmembrane</keyword>
<evidence type="ECO:0000256" key="5">
    <source>
        <dbReference type="SAM" id="Phobius"/>
    </source>
</evidence>
<feature type="transmembrane region" description="Helical" evidence="5">
    <location>
        <begin position="363"/>
        <end position="379"/>
    </location>
</feature>
<proteinExistence type="predicted"/>
<evidence type="ECO:0000256" key="3">
    <source>
        <dbReference type="ARBA" id="ARBA00022989"/>
    </source>
</evidence>
<protein>
    <submittedName>
        <fullName evidence="7">O-antigen ligase family protein</fullName>
    </submittedName>
</protein>
<feature type="transmembrane region" description="Helical" evidence="5">
    <location>
        <begin position="156"/>
        <end position="179"/>
    </location>
</feature>
<evidence type="ECO:0000313" key="8">
    <source>
        <dbReference type="Proteomes" id="UP001549773"/>
    </source>
</evidence>
<dbReference type="Pfam" id="PF04932">
    <property type="entry name" value="Wzy_C"/>
    <property type="match status" value="1"/>
</dbReference>
<feature type="transmembrane region" description="Helical" evidence="5">
    <location>
        <begin position="7"/>
        <end position="24"/>
    </location>
</feature>
<feature type="transmembrane region" description="Helical" evidence="5">
    <location>
        <begin position="30"/>
        <end position="47"/>
    </location>
</feature>
<feature type="transmembrane region" description="Helical" evidence="5">
    <location>
        <begin position="237"/>
        <end position="254"/>
    </location>
</feature>
<evidence type="ECO:0000313" key="7">
    <source>
        <dbReference type="EMBL" id="MET7028790.1"/>
    </source>
</evidence>
<keyword evidence="8" id="KW-1185">Reference proteome</keyword>
<evidence type="ECO:0000256" key="2">
    <source>
        <dbReference type="ARBA" id="ARBA00022692"/>
    </source>
</evidence>
<keyword evidence="4 5" id="KW-0472">Membrane</keyword>
<dbReference type="GO" id="GO:0016874">
    <property type="term" value="F:ligase activity"/>
    <property type="evidence" value="ECO:0007669"/>
    <property type="project" value="UniProtKB-KW"/>
</dbReference>
<evidence type="ECO:0000256" key="1">
    <source>
        <dbReference type="ARBA" id="ARBA00004141"/>
    </source>
</evidence>
<keyword evidence="7" id="KW-0436">Ligase</keyword>
<reference evidence="7 8" key="1">
    <citation type="submission" date="2024-07" db="EMBL/GenBank/DDBJ databases">
        <title>The genome sequence of type strain Sediminicola luteus GDMCC 1.2596T.</title>
        <authorList>
            <person name="Liu Y."/>
        </authorList>
    </citation>
    <scope>NUCLEOTIDE SEQUENCE [LARGE SCALE GENOMIC DNA]</scope>
    <source>
        <strain evidence="7 8">GDMCC 1.2596</strain>
    </source>
</reference>
<dbReference type="InterPro" id="IPR051533">
    <property type="entry name" value="WaaL-like"/>
</dbReference>
<keyword evidence="3 5" id="KW-1133">Transmembrane helix</keyword>
<comment type="caution">
    <text evidence="7">The sequence shown here is derived from an EMBL/GenBank/DDBJ whole genome shotgun (WGS) entry which is preliminary data.</text>
</comment>
<feature type="transmembrane region" description="Helical" evidence="5">
    <location>
        <begin position="115"/>
        <end position="136"/>
    </location>
</feature>
<feature type="domain" description="O-antigen ligase-related" evidence="6">
    <location>
        <begin position="198"/>
        <end position="348"/>
    </location>
</feature>
<evidence type="ECO:0000256" key="4">
    <source>
        <dbReference type="ARBA" id="ARBA00023136"/>
    </source>
</evidence>
<feature type="transmembrane region" description="Helical" evidence="5">
    <location>
        <begin position="191"/>
        <end position="208"/>
    </location>
</feature>
<dbReference type="PANTHER" id="PTHR37422:SF13">
    <property type="entry name" value="LIPOPOLYSACCHARIDE BIOSYNTHESIS PROTEIN PA4999-RELATED"/>
    <property type="match status" value="1"/>
</dbReference>
<feature type="transmembrane region" description="Helical" evidence="5">
    <location>
        <begin position="83"/>
        <end position="103"/>
    </location>
</feature>
<dbReference type="EMBL" id="JBEWYP010000002">
    <property type="protein sequence ID" value="MET7028790.1"/>
    <property type="molecule type" value="Genomic_DNA"/>
</dbReference>
<name>A0ABV2TV92_9FLAO</name>
<organism evidence="7 8">
    <name type="scientific">Sediminicola luteus</name>
    <dbReference type="NCBI Taxonomy" id="319238"/>
    <lineage>
        <taxon>Bacteria</taxon>
        <taxon>Pseudomonadati</taxon>
        <taxon>Bacteroidota</taxon>
        <taxon>Flavobacteriia</taxon>
        <taxon>Flavobacteriales</taxon>
        <taxon>Flavobacteriaceae</taxon>
        <taxon>Sediminicola</taxon>
    </lineage>
</organism>
<evidence type="ECO:0000259" key="6">
    <source>
        <dbReference type="Pfam" id="PF04932"/>
    </source>
</evidence>
<gene>
    <name evidence="7" type="ORF">ABXZ32_05265</name>
</gene>
<comment type="subcellular location">
    <subcellularLocation>
        <location evidence="1">Membrane</location>
        <topology evidence="1">Multi-pass membrane protein</topology>
    </subcellularLocation>
</comment>
<accession>A0ABV2TV92</accession>
<sequence>MLDKINVINNISFFLLLLLGTMPLMPTGVLSISIISYLIFVSVLFLLKKNDNLDSFDYKYILSQILFYVLFCISYFYSENSVSGYKIIQHSLPLILFPAVSIISPKIKKKDLEIIAKVFVLSSLSLAFYIIISLFSKYGMYKVFNTSIVFHMLRENFFYIDIHPIYTSTYFIFSSLIIVKYLINSQKTIRILIAIPLLIILTLATAILASKTALILLFTSNLAIILFSNKIAFKNKFIFLFLLITLFTIAILKVKTINSRFFDLFNSFNREYLFDLKQNSTNLRMQIYSCSISESVKNFWIGVGVGDVQQTLNSCYENNNYQNQSISAHNFYLRILLSCGIIGLIFFICSIASNLKIAFDKKSSLFISFSAIFILLMLVEDYLIRAYGVTLYAVSNHLMYIYKVEKRK</sequence>
<dbReference type="InterPro" id="IPR007016">
    <property type="entry name" value="O-antigen_ligase-rel_domated"/>
</dbReference>
<feature type="transmembrane region" description="Helical" evidence="5">
    <location>
        <begin position="59"/>
        <end position="77"/>
    </location>
</feature>
<dbReference type="Proteomes" id="UP001549773">
    <property type="component" value="Unassembled WGS sequence"/>
</dbReference>
<feature type="transmembrane region" description="Helical" evidence="5">
    <location>
        <begin position="331"/>
        <end position="351"/>
    </location>
</feature>